<evidence type="ECO:0000313" key="2">
    <source>
        <dbReference type="EMBL" id="CAK0884231.1"/>
    </source>
</evidence>
<accession>A0ABN9WD15</accession>
<feature type="compositionally biased region" description="Low complexity" evidence="1">
    <location>
        <begin position="583"/>
        <end position="606"/>
    </location>
</feature>
<reference evidence="2" key="1">
    <citation type="submission" date="2023-10" db="EMBL/GenBank/DDBJ databases">
        <authorList>
            <person name="Chen Y."/>
            <person name="Shah S."/>
            <person name="Dougan E. K."/>
            <person name="Thang M."/>
            <person name="Chan C."/>
        </authorList>
    </citation>
    <scope>NUCLEOTIDE SEQUENCE [LARGE SCALE GENOMIC DNA]</scope>
</reference>
<name>A0ABN9WD15_9DINO</name>
<feature type="region of interest" description="Disordered" evidence="1">
    <location>
        <begin position="260"/>
        <end position="279"/>
    </location>
</feature>
<feature type="region of interest" description="Disordered" evidence="1">
    <location>
        <begin position="578"/>
        <end position="659"/>
    </location>
</feature>
<comment type="caution">
    <text evidence="2">The sequence shown here is derived from an EMBL/GenBank/DDBJ whole genome shotgun (WGS) entry which is preliminary data.</text>
</comment>
<keyword evidence="3" id="KW-1185">Reference proteome</keyword>
<dbReference type="EMBL" id="CAUYUJ010018518">
    <property type="protein sequence ID" value="CAK0884231.1"/>
    <property type="molecule type" value="Genomic_DNA"/>
</dbReference>
<dbReference type="Proteomes" id="UP001189429">
    <property type="component" value="Unassembled WGS sequence"/>
</dbReference>
<protein>
    <recommendedName>
        <fullName evidence="4">Mediator of RNA polymerase II transcription subunit 14</fullName>
    </recommendedName>
</protein>
<feature type="compositionally biased region" description="Low complexity" evidence="1">
    <location>
        <begin position="644"/>
        <end position="659"/>
    </location>
</feature>
<evidence type="ECO:0000313" key="3">
    <source>
        <dbReference type="Proteomes" id="UP001189429"/>
    </source>
</evidence>
<sequence length="659" mass="68213">MARLRAELGRMFGAARAHVEAMAFGGQVLESLALRADAGVGRGLPLWSVLASRAEAGLQCRLDWDSSRSARARSSRSMPFMPPLLVSVNEASRSWSLHGALCSEVPVVSASASTGTAAGSGGISDAGRVYTEVLPSGGRVTVKPARAVAQQFWGLARLLAGGAHVRAGPPDEEASQAILEYSGAADWRRWPGDLAALALLIDFARQATALEARAREADGRAEQDAQPLPRLEACALGRIRWRLPMPAGDDELFELVASASPEREARDPPAPAAGSSSRPGAARKKALVCSFRWAAPRQSFTVAAELSRQVCRTRDVAAALRTAAAVAELVRAVDDVTDGQDGWVAHSSVATAICVEFKGLVGVKVQSDGPGVVSCHRLPRPQDGERPQLAVVPNLDLFLRVLGSCGGSAAAPRAALRDSSTNKGARLEFEPGTLRARLAPLWGYLSGYCRLLQLYLILKSSHGGLWHALRKGTEDGHARGEGGRAAEPRRALGCPRVVAGSAGRLLCAGTGLQALPGGRRPAAEARPLRGRRHARRRAGAARGVRAFPLAAGGPTRQAQGRRQDLQGDAGVRGVLQAAPRRGVGQPARVAAASAPPAATGGPEPVDAGGGGGAAPAGHCRRGGQRRLGAASGGLRAGARRGGAPRRLAAGAAAGAARGR</sequence>
<feature type="compositionally biased region" description="Basic residues" evidence="1">
    <location>
        <begin position="528"/>
        <end position="539"/>
    </location>
</feature>
<evidence type="ECO:0008006" key="4">
    <source>
        <dbReference type="Google" id="ProtNLM"/>
    </source>
</evidence>
<proteinExistence type="predicted"/>
<gene>
    <name evidence="2" type="ORF">PCOR1329_LOCUS66228</name>
</gene>
<feature type="non-terminal residue" evidence="2">
    <location>
        <position position="659"/>
    </location>
</feature>
<organism evidence="2 3">
    <name type="scientific">Prorocentrum cordatum</name>
    <dbReference type="NCBI Taxonomy" id="2364126"/>
    <lineage>
        <taxon>Eukaryota</taxon>
        <taxon>Sar</taxon>
        <taxon>Alveolata</taxon>
        <taxon>Dinophyceae</taxon>
        <taxon>Prorocentrales</taxon>
        <taxon>Prorocentraceae</taxon>
        <taxon>Prorocentrum</taxon>
    </lineage>
</organism>
<feature type="region of interest" description="Disordered" evidence="1">
    <location>
        <begin position="517"/>
        <end position="566"/>
    </location>
</feature>
<evidence type="ECO:0000256" key="1">
    <source>
        <dbReference type="SAM" id="MobiDB-lite"/>
    </source>
</evidence>